<evidence type="ECO:0000256" key="1">
    <source>
        <dbReference type="ARBA" id="ARBA00007664"/>
    </source>
</evidence>
<dbReference type="SMART" id="SM00020">
    <property type="entry name" value="Tryp_SPc"/>
    <property type="match status" value="1"/>
</dbReference>
<keyword evidence="2" id="KW-1015">Disulfide bond</keyword>
<organism evidence="5 6">
    <name type="scientific">Micromonospora endophytica</name>
    <dbReference type="NCBI Taxonomy" id="515350"/>
    <lineage>
        <taxon>Bacteria</taxon>
        <taxon>Bacillati</taxon>
        <taxon>Actinomycetota</taxon>
        <taxon>Actinomycetes</taxon>
        <taxon>Micromonosporales</taxon>
        <taxon>Micromonosporaceae</taxon>
        <taxon>Micromonospora</taxon>
    </lineage>
</organism>
<comment type="caution">
    <text evidence="5">The sequence shown here is derived from an EMBL/GenBank/DDBJ whole genome shotgun (WGS) entry which is preliminary data.</text>
</comment>
<keyword evidence="3" id="KW-0732">Signal</keyword>
<reference evidence="5 6" key="1">
    <citation type="submission" date="2018-01" db="EMBL/GenBank/DDBJ databases">
        <title>Draft genome sequence of Jishengella endophytica.</title>
        <authorList>
            <person name="Sahin N."/>
            <person name="Ay H."/>
            <person name="Saygin H."/>
        </authorList>
    </citation>
    <scope>NUCLEOTIDE SEQUENCE [LARGE SCALE GENOMIC DNA]</scope>
    <source>
        <strain evidence="5 6">DSM 45430</strain>
    </source>
</reference>
<dbReference type="PRINTS" id="PR00722">
    <property type="entry name" value="CHYMOTRYPSIN"/>
</dbReference>
<dbReference type="InterPro" id="IPR001314">
    <property type="entry name" value="Peptidase_S1A"/>
</dbReference>
<sequence length="238" mass="25070">MTAMTRFGSRLRTALALAVVATVASVAGAAAPASAIMGGTTSGVLRGQVNIWVNYGNTYACTGILIGAQWVLTADHCVPDDPNTIRVWVGDRRPKHGQQITVRGWSNEFKRRDAALLELSWPVQNTQNVVRFNAGPSLLKAGVTVAVRGWGGEYPNGPIPQSLKVCSMRVGASVVDQMRLDSGDGTPMKGDSGAAVWQGDLVQGMIITGNELNDAIALQTSVLAGWIEAVSGIKGVRT</sequence>
<dbReference type="Proteomes" id="UP000248627">
    <property type="component" value="Unassembled WGS sequence"/>
</dbReference>
<evidence type="ECO:0000313" key="6">
    <source>
        <dbReference type="Proteomes" id="UP000248627"/>
    </source>
</evidence>
<feature type="chain" id="PRO_5016082686" description="Peptidase S1 domain-containing protein" evidence="3">
    <location>
        <begin position="30"/>
        <end position="238"/>
    </location>
</feature>
<dbReference type="AlphaFoldDB" id="A0A2W2CHA8"/>
<name>A0A2W2CHA8_9ACTN</name>
<evidence type="ECO:0000256" key="3">
    <source>
        <dbReference type="SAM" id="SignalP"/>
    </source>
</evidence>
<dbReference type="InterPro" id="IPR001254">
    <property type="entry name" value="Trypsin_dom"/>
</dbReference>
<dbReference type="SUPFAM" id="SSF50494">
    <property type="entry name" value="Trypsin-like serine proteases"/>
    <property type="match status" value="1"/>
</dbReference>
<feature type="signal peptide" evidence="3">
    <location>
        <begin position="1"/>
        <end position="29"/>
    </location>
</feature>
<protein>
    <recommendedName>
        <fullName evidence="4">Peptidase S1 domain-containing protein</fullName>
    </recommendedName>
</protein>
<dbReference type="EMBL" id="POTX01000034">
    <property type="protein sequence ID" value="PZF98785.1"/>
    <property type="molecule type" value="Genomic_DNA"/>
</dbReference>
<dbReference type="InterPro" id="IPR050430">
    <property type="entry name" value="Peptidase_S1"/>
</dbReference>
<gene>
    <name evidence="5" type="ORF">C1I93_07940</name>
</gene>
<comment type="similarity">
    <text evidence="1">Belongs to the peptidase S1 family.</text>
</comment>
<dbReference type="PROSITE" id="PS50240">
    <property type="entry name" value="TRYPSIN_DOM"/>
    <property type="match status" value="1"/>
</dbReference>
<feature type="domain" description="Peptidase S1" evidence="4">
    <location>
        <begin position="36"/>
        <end position="232"/>
    </location>
</feature>
<dbReference type="Pfam" id="PF00089">
    <property type="entry name" value="Trypsin"/>
    <property type="match status" value="1"/>
</dbReference>
<dbReference type="GO" id="GO:0006508">
    <property type="term" value="P:proteolysis"/>
    <property type="evidence" value="ECO:0007669"/>
    <property type="project" value="InterPro"/>
</dbReference>
<evidence type="ECO:0000313" key="5">
    <source>
        <dbReference type="EMBL" id="PZF98785.1"/>
    </source>
</evidence>
<evidence type="ECO:0000256" key="2">
    <source>
        <dbReference type="ARBA" id="ARBA00023157"/>
    </source>
</evidence>
<dbReference type="InterPro" id="IPR043504">
    <property type="entry name" value="Peptidase_S1_PA_chymotrypsin"/>
</dbReference>
<keyword evidence="6" id="KW-1185">Reference proteome</keyword>
<proteinExistence type="inferred from homology"/>
<dbReference type="GO" id="GO:0004252">
    <property type="term" value="F:serine-type endopeptidase activity"/>
    <property type="evidence" value="ECO:0007669"/>
    <property type="project" value="InterPro"/>
</dbReference>
<dbReference type="Gene3D" id="2.40.10.10">
    <property type="entry name" value="Trypsin-like serine proteases"/>
    <property type="match status" value="1"/>
</dbReference>
<accession>A0A2W2CHA8</accession>
<dbReference type="PANTHER" id="PTHR24276:SF94">
    <property type="entry name" value="AT20289P-RELATED"/>
    <property type="match status" value="1"/>
</dbReference>
<dbReference type="PANTHER" id="PTHR24276">
    <property type="entry name" value="POLYSERASE-RELATED"/>
    <property type="match status" value="1"/>
</dbReference>
<dbReference type="InterPro" id="IPR009003">
    <property type="entry name" value="Peptidase_S1_PA"/>
</dbReference>
<evidence type="ECO:0000259" key="4">
    <source>
        <dbReference type="PROSITE" id="PS50240"/>
    </source>
</evidence>